<keyword evidence="1" id="KW-1133">Transmembrane helix</keyword>
<feature type="non-terminal residue" evidence="2">
    <location>
        <position position="1"/>
    </location>
</feature>
<proteinExistence type="predicted"/>
<feature type="transmembrane region" description="Helical" evidence="1">
    <location>
        <begin position="24"/>
        <end position="41"/>
    </location>
</feature>
<dbReference type="EMBL" id="HACA01021707">
    <property type="protein sequence ID" value="CDW39068.1"/>
    <property type="molecule type" value="Transcribed_RNA"/>
</dbReference>
<keyword evidence="1" id="KW-0812">Transmembrane</keyword>
<dbReference type="AlphaFoldDB" id="A0A0K2ULC7"/>
<name>A0A0K2ULC7_LEPSM</name>
<keyword evidence="1" id="KW-0472">Membrane</keyword>
<accession>A0A0K2ULC7</accession>
<evidence type="ECO:0000313" key="2">
    <source>
        <dbReference type="EMBL" id="CDW39068.1"/>
    </source>
</evidence>
<evidence type="ECO:0000256" key="1">
    <source>
        <dbReference type="SAM" id="Phobius"/>
    </source>
</evidence>
<sequence>AVLCSCRLLLCVILRFEKKKKTDWIFFNCYLLIAIISIIIIPKESSA</sequence>
<protein>
    <submittedName>
        <fullName evidence="2">Uncharacterized protein</fullName>
    </submittedName>
</protein>
<reference evidence="2" key="1">
    <citation type="submission" date="2014-05" db="EMBL/GenBank/DDBJ databases">
        <authorList>
            <person name="Chronopoulou M."/>
        </authorList>
    </citation>
    <scope>NUCLEOTIDE SEQUENCE</scope>
    <source>
        <tissue evidence="2">Whole organism</tissue>
    </source>
</reference>
<organism evidence="2">
    <name type="scientific">Lepeophtheirus salmonis</name>
    <name type="common">Salmon louse</name>
    <name type="synonym">Caligus salmonis</name>
    <dbReference type="NCBI Taxonomy" id="72036"/>
    <lineage>
        <taxon>Eukaryota</taxon>
        <taxon>Metazoa</taxon>
        <taxon>Ecdysozoa</taxon>
        <taxon>Arthropoda</taxon>
        <taxon>Crustacea</taxon>
        <taxon>Multicrustacea</taxon>
        <taxon>Hexanauplia</taxon>
        <taxon>Copepoda</taxon>
        <taxon>Siphonostomatoida</taxon>
        <taxon>Caligidae</taxon>
        <taxon>Lepeophtheirus</taxon>
    </lineage>
</organism>